<dbReference type="InterPro" id="IPR006076">
    <property type="entry name" value="FAD-dep_OxRdtase"/>
</dbReference>
<dbReference type="GO" id="GO:0005737">
    <property type="term" value="C:cytoplasm"/>
    <property type="evidence" value="ECO:0007669"/>
    <property type="project" value="TreeGrafter"/>
</dbReference>
<feature type="domain" description="FAD dependent oxidoreductase" evidence="2">
    <location>
        <begin position="31"/>
        <end position="378"/>
    </location>
</feature>
<evidence type="ECO:0000313" key="4">
    <source>
        <dbReference type="Proteomes" id="UP000287823"/>
    </source>
</evidence>
<keyword evidence="4" id="KW-1185">Reference proteome</keyword>
<dbReference type="Pfam" id="PF01266">
    <property type="entry name" value="DAO"/>
    <property type="match status" value="1"/>
</dbReference>
<accession>A0A432WGQ9</accession>
<dbReference type="GO" id="GO:0016491">
    <property type="term" value="F:oxidoreductase activity"/>
    <property type="evidence" value="ECO:0007669"/>
    <property type="project" value="UniProtKB-KW"/>
</dbReference>
<dbReference type="EMBL" id="PIPO01000003">
    <property type="protein sequence ID" value="RUO32943.1"/>
    <property type="molecule type" value="Genomic_DNA"/>
</dbReference>
<dbReference type="RefSeq" id="WP_126798696.1">
    <property type="nucleotide sequence ID" value="NZ_PIPO01000003.1"/>
</dbReference>
<evidence type="ECO:0000313" key="3">
    <source>
        <dbReference type="EMBL" id="RUO32943.1"/>
    </source>
</evidence>
<evidence type="ECO:0000259" key="2">
    <source>
        <dbReference type="Pfam" id="PF01266"/>
    </source>
</evidence>
<proteinExistence type="predicted"/>
<evidence type="ECO:0000256" key="1">
    <source>
        <dbReference type="ARBA" id="ARBA00023002"/>
    </source>
</evidence>
<gene>
    <name evidence="3" type="ORF">CWE14_06760</name>
</gene>
<sequence>MDLKSGLPFWAIKNGLMHQYPTLQENLKTQIVIMGGGITGALLADHFSEQGYQVAVADRREIGWGSSAASTALLQYEIDVHMCDLAKDFGEHSAYLAYQGCADAITTLRRRTRSFSDLDFAMQDSLYFASRDKDVEGMHEEYQLRRKHGFDAKWLEHDELQRAYGIDAPAAILTPLAARIDPYRTAHKLHQRVLKRGGKVYERTEIATFDADASGVSILTKGGHRIDADHLIIASGYESQQYLTEKIADNRSSYAFVTDPISKAALGPLADTMIWESARPYLYMRATGDGRLIIGGEDDDIDIPARRDTKVAKKAKKLADKLQALFPRLEFSEAFAWAGTFAETKDGLPFFGPHPSLGPRIHFAMAYGGNGISYSVIGCDVLQAWIEQSEHDLKQLFSFDRRG</sequence>
<dbReference type="PANTHER" id="PTHR13847:SF201">
    <property type="entry name" value="PUTATIBE OXIDOREDUCTASE"/>
    <property type="match status" value="1"/>
</dbReference>
<organism evidence="3 4">
    <name type="scientific">Aliidiomarina soli</name>
    <dbReference type="NCBI Taxonomy" id="1928574"/>
    <lineage>
        <taxon>Bacteria</taxon>
        <taxon>Pseudomonadati</taxon>
        <taxon>Pseudomonadota</taxon>
        <taxon>Gammaproteobacteria</taxon>
        <taxon>Alteromonadales</taxon>
        <taxon>Idiomarinaceae</taxon>
        <taxon>Aliidiomarina</taxon>
    </lineage>
</organism>
<reference evidence="3 4" key="1">
    <citation type="journal article" date="2011" name="Front. Microbiol.">
        <title>Genomic signatures of strain selection and enhancement in Bacillus atrophaeus var. globigii, a historical biowarfare simulant.</title>
        <authorList>
            <person name="Gibbons H.S."/>
            <person name="Broomall S.M."/>
            <person name="McNew L.A."/>
            <person name="Daligault H."/>
            <person name="Chapman C."/>
            <person name="Bruce D."/>
            <person name="Karavis M."/>
            <person name="Krepps M."/>
            <person name="McGregor P.A."/>
            <person name="Hong C."/>
            <person name="Park K.H."/>
            <person name="Akmal A."/>
            <person name="Feldman A."/>
            <person name="Lin J.S."/>
            <person name="Chang W.E."/>
            <person name="Higgs B.W."/>
            <person name="Demirev P."/>
            <person name="Lindquist J."/>
            <person name="Liem A."/>
            <person name="Fochler E."/>
            <person name="Read T.D."/>
            <person name="Tapia R."/>
            <person name="Johnson S."/>
            <person name="Bishop-Lilly K.A."/>
            <person name="Detter C."/>
            <person name="Han C."/>
            <person name="Sozhamannan S."/>
            <person name="Rosenzweig C.N."/>
            <person name="Skowronski E.W."/>
        </authorList>
    </citation>
    <scope>NUCLEOTIDE SEQUENCE [LARGE SCALE GENOMIC DNA]</scope>
    <source>
        <strain evidence="3 4">Y4G10-17</strain>
    </source>
</reference>
<name>A0A432WGQ9_9GAMM</name>
<dbReference type="InterPro" id="IPR036188">
    <property type="entry name" value="FAD/NAD-bd_sf"/>
</dbReference>
<keyword evidence="1" id="KW-0560">Oxidoreductase</keyword>
<dbReference type="SUPFAM" id="SSF51905">
    <property type="entry name" value="FAD/NAD(P)-binding domain"/>
    <property type="match status" value="1"/>
</dbReference>
<dbReference type="Proteomes" id="UP000287823">
    <property type="component" value="Unassembled WGS sequence"/>
</dbReference>
<dbReference type="PANTHER" id="PTHR13847">
    <property type="entry name" value="SARCOSINE DEHYDROGENASE-RELATED"/>
    <property type="match status" value="1"/>
</dbReference>
<dbReference type="AlphaFoldDB" id="A0A432WGQ9"/>
<dbReference type="Gene3D" id="3.30.9.10">
    <property type="entry name" value="D-Amino Acid Oxidase, subunit A, domain 2"/>
    <property type="match status" value="1"/>
</dbReference>
<protein>
    <submittedName>
        <fullName evidence="3">Amino acid oxidase</fullName>
    </submittedName>
</protein>
<dbReference type="Gene3D" id="3.50.50.60">
    <property type="entry name" value="FAD/NAD(P)-binding domain"/>
    <property type="match status" value="1"/>
</dbReference>
<comment type="caution">
    <text evidence="3">The sequence shown here is derived from an EMBL/GenBank/DDBJ whole genome shotgun (WGS) entry which is preliminary data.</text>
</comment>